<dbReference type="InterPro" id="IPR011009">
    <property type="entry name" value="Kinase-like_dom_sf"/>
</dbReference>
<evidence type="ECO:0000256" key="4">
    <source>
        <dbReference type="ARBA" id="ARBA00022840"/>
    </source>
</evidence>
<evidence type="ECO:0000313" key="8">
    <source>
        <dbReference type="EMBL" id="XDU73971.1"/>
    </source>
</evidence>
<feature type="region of interest" description="Disordered" evidence="6">
    <location>
        <begin position="393"/>
        <end position="457"/>
    </location>
</feature>
<reference evidence="8" key="1">
    <citation type="submission" date="2024-07" db="EMBL/GenBank/DDBJ databases">
        <authorList>
            <person name="Biller S.J."/>
        </authorList>
    </citation>
    <scope>NUCLEOTIDE SEQUENCE</scope>
    <source>
        <strain evidence="8">WC2420</strain>
    </source>
</reference>
<dbReference type="AlphaFoldDB" id="A0AB39VX29"/>
<protein>
    <submittedName>
        <fullName evidence="8">Serine/threonine protein kinase</fullName>
    </submittedName>
</protein>
<dbReference type="PANTHER" id="PTHR43289">
    <property type="entry name" value="MITOGEN-ACTIVATED PROTEIN KINASE KINASE KINASE 20-RELATED"/>
    <property type="match status" value="1"/>
</dbReference>
<evidence type="ECO:0000256" key="2">
    <source>
        <dbReference type="ARBA" id="ARBA00022741"/>
    </source>
</evidence>
<dbReference type="SUPFAM" id="SSF56112">
    <property type="entry name" value="Protein kinase-like (PK-like)"/>
    <property type="match status" value="1"/>
</dbReference>
<keyword evidence="4 5" id="KW-0067">ATP-binding</keyword>
<proteinExistence type="predicted"/>
<feature type="compositionally biased region" description="Low complexity" evidence="6">
    <location>
        <begin position="405"/>
        <end position="443"/>
    </location>
</feature>
<keyword evidence="1" id="KW-0808">Transferase</keyword>
<dbReference type="PROSITE" id="PS00107">
    <property type="entry name" value="PROTEIN_KINASE_ATP"/>
    <property type="match status" value="1"/>
</dbReference>
<evidence type="ECO:0000259" key="7">
    <source>
        <dbReference type="PROSITE" id="PS50011"/>
    </source>
</evidence>
<feature type="binding site" evidence="5">
    <location>
        <position position="52"/>
    </location>
    <ligand>
        <name>ATP</name>
        <dbReference type="ChEBI" id="CHEBI:30616"/>
    </ligand>
</feature>
<keyword evidence="3 8" id="KW-0418">Kinase</keyword>
<organism evidence="8">
    <name type="scientific">Rouxiella sp. WC2420</name>
    <dbReference type="NCBI Taxonomy" id="3234145"/>
    <lineage>
        <taxon>Bacteria</taxon>
        <taxon>Pseudomonadati</taxon>
        <taxon>Pseudomonadota</taxon>
        <taxon>Gammaproteobacteria</taxon>
        <taxon>Enterobacterales</taxon>
        <taxon>Yersiniaceae</taxon>
        <taxon>Rouxiella</taxon>
    </lineage>
</organism>
<feature type="compositionally biased region" description="Basic and acidic residues" evidence="6">
    <location>
        <begin position="318"/>
        <end position="327"/>
    </location>
</feature>
<dbReference type="PROSITE" id="PS50011">
    <property type="entry name" value="PROTEIN_KINASE_DOM"/>
    <property type="match status" value="1"/>
</dbReference>
<evidence type="ECO:0000256" key="1">
    <source>
        <dbReference type="ARBA" id="ARBA00022679"/>
    </source>
</evidence>
<dbReference type="GO" id="GO:0004674">
    <property type="term" value="F:protein serine/threonine kinase activity"/>
    <property type="evidence" value="ECO:0007669"/>
    <property type="project" value="UniProtKB-KW"/>
</dbReference>
<evidence type="ECO:0000256" key="3">
    <source>
        <dbReference type="ARBA" id="ARBA00022777"/>
    </source>
</evidence>
<gene>
    <name evidence="8" type="ORF">AB3G37_07805</name>
</gene>
<dbReference type="CDD" id="cd14014">
    <property type="entry name" value="STKc_PknB_like"/>
    <property type="match status" value="1"/>
</dbReference>
<dbReference type="Gene3D" id="1.10.510.10">
    <property type="entry name" value="Transferase(Phosphotransferase) domain 1"/>
    <property type="match status" value="1"/>
</dbReference>
<feature type="domain" description="Protein kinase" evidence="7">
    <location>
        <begin position="23"/>
        <end position="297"/>
    </location>
</feature>
<accession>A0AB39VX29</accession>
<dbReference type="GO" id="GO:0005524">
    <property type="term" value="F:ATP binding"/>
    <property type="evidence" value="ECO:0007669"/>
    <property type="project" value="UniProtKB-UniRule"/>
</dbReference>
<evidence type="ECO:0000256" key="5">
    <source>
        <dbReference type="PROSITE-ProRule" id="PRU10141"/>
    </source>
</evidence>
<dbReference type="InterPro" id="IPR017441">
    <property type="entry name" value="Protein_kinase_ATP_BS"/>
</dbReference>
<sequence>MSGSNNNKITLAALPVGYQFNEFEIKEVIGGGGFGIVYQVWDHQLERMIAIKEYMPGSMAVRNEDMTLGLRSERFSKIFHAGLNSFIQEARLLANFNHPCLLHVLRFWQNNGTAYMATLLYSGQTLKELQQKTPEIIDEQFIRQLLPPLFSALKTLHNAGYLHRDISLDNIQIQDNELPVLLDFGSARKEIGNLSDETEIMLKPGYAPIEQYTDDGDGDQGPWTDIYALGAVLYTLIVGEAPPVSVVRSIEDTLQPLAQRQLEGYSLSLLSAIDRALALAPADRPQTVDELATLMTLPIATTRDVLDTLHPQSLATTDSKERERIDRPGVAPVETTGAANITPVPRSLNKRLVLPLGALAIVLIVALLIHHHSAADPQVKNAAVNEQLATNKPLEPATQPPVSPAPQAAVTAPATVASSETAAPAVDAQARQASATAAKTTDPTPTPVDHSRQKASTPAAAVANVYLQLTAGDGLTLDGIRQQVTPDAQGQVKLPLAAGEHHLVVERQGKQYPQSLTIDKPGVWFIAAVPATS</sequence>
<dbReference type="EMBL" id="CP165628">
    <property type="protein sequence ID" value="XDU73971.1"/>
    <property type="molecule type" value="Genomic_DNA"/>
</dbReference>
<dbReference type="RefSeq" id="WP_369790235.1">
    <property type="nucleotide sequence ID" value="NZ_CP165628.1"/>
</dbReference>
<name>A0AB39VX29_9GAMM</name>
<keyword evidence="2 5" id="KW-0547">Nucleotide-binding</keyword>
<dbReference type="InterPro" id="IPR000719">
    <property type="entry name" value="Prot_kinase_dom"/>
</dbReference>
<keyword evidence="8" id="KW-0723">Serine/threonine-protein kinase</keyword>
<dbReference type="Pfam" id="PF00069">
    <property type="entry name" value="Pkinase"/>
    <property type="match status" value="1"/>
</dbReference>
<evidence type="ECO:0000256" key="6">
    <source>
        <dbReference type="SAM" id="MobiDB-lite"/>
    </source>
</evidence>
<feature type="region of interest" description="Disordered" evidence="6">
    <location>
        <begin position="311"/>
        <end position="334"/>
    </location>
</feature>
<dbReference type="PANTHER" id="PTHR43289:SF6">
    <property type="entry name" value="SERINE_THREONINE-PROTEIN KINASE NEKL-3"/>
    <property type="match status" value="1"/>
</dbReference>